<dbReference type="AlphaFoldDB" id="A0A8S0QSK6"/>
<reference evidence="4 5" key="1">
    <citation type="submission" date="2019-12" db="EMBL/GenBank/DDBJ databases">
        <authorList>
            <person name="Alioto T."/>
            <person name="Alioto T."/>
            <person name="Gomez Garrido J."/>
        </authorList>
    </citation>
    <scope>NUCLEOTIDE SEQUENCE [LARGE SCALE GENOMIC DNA]</scope>
</reference>
<name>A0A8S0QSK6_OLEEU</name>
<dbReference type="PANTHER" id="PTHR10366:SF849">
    <property type="entry name" value="NAD-DEPENDENT EPIMERASE_DEHYDRATASE DOMAIN-CONTAINING PROTEIN"/>
    <property type="match status" value="1"/>
</dbReference>
<keyword evidence="2" id="KW-0560">Oxidoreductase</keyword>
<dbReference type="EMBL" id="CACTIH010001920">
    <property type="protein sequence ID" value="CAA2968754.1"/>
    <property type="molecule type" value="Genomic_DNA"/>
</dbReference>
<dbReference type="InterPro" id="IPR036291">
    <property type="entry name" value="NAD(P)-bd_dom_sf"/>
</dbReference>
<comment type="caution">
    <text evidence="4">The sequence shown here is derived from an EMBL/GenBank/DDBJ whole genome shotgun (WGS) entry which is preliminary data.</text>
</comment>
<dbReference type="GO" id="GO:0016616">
    <property type="term" value="F:oxidoreductase activity, acting on the CH-OH group of donors, NAD or NADP as acceptor"/>
    <property type="evidence" value="ECO:0007669"/>
    <property type="project" value="TreeGrafter"/>
</dbReference>
<evidence type="ECO:0000256" key="1">
    <source>
        <dbReference type="ARBA" id="ARBA00022857"/>
    </source>
</evidence>
<dbReference type="Gene3D" id="3.40.50.720">
    <property type="entry name" value="NAD(P)-binding Rossmann-like Domain"/>
    <property type="match status" value="1"/>
</dbReference>
<evidence type="ECO:0000259" key="3">
    <source>
        <dbReference type="Pfam" id="PF01370"/>
    </source>
</evidence>
<accession>A0A8S0QSK6</accession>
<dbReference type="Proteomes" id="UP000594638">
    <property type="component" value="Unassembled WGS sequence"/>
</dbReference>
<evidence type="ECO:0000313" key="4">
    <source>
        <dbReference type="EMBL" id="CAA2968754.1"/>
    </source>
</evidence>
<feature type="domain" description="NAD-dependent epimerase/dehydratase" evidence="3">
    <location>
        <begin position="30"/>
        <end position="114"/>
    </location>
</feature>
<dbReference type="SUPFAM" id="SSF51735">
    <property type="entry name" value="NAD(P)-binding Rossmann-fold domains"/>
    <property type="match status" value="1"/>
</dbReference>
<evidence type="ECO:0000313" key="5">
    <source>
        <dbReference type="Proteomes" id="UP000594638"/>
    </source>
</evidence>
<keyword evidence="5" id="KW-1185">Reference proteome</keyword>
<dbReference type="InterPro" id="IPR050425">
    <property type="entry name" value="NAD(P)_dehydrat-like"/>
</dbReference>
<dbReference type="Pfam" id="PF01370">
    <property type="entry name" value="Epimerase"/>
    <property type="match status" value="1"/>
</dbReference>
<dbReference type="Gramene" id="OE9A031666T1">
    <property type="protein sequence ID" value="OE9A031666C1"/>
    <property type="gene ID" value="OE9A031666"/>
</dbReference>
<keyword evidence="1" id="KW-0521">NADP</keyword>
<dbReference type="PANTHER" id="PTHR10366">
    <property type="entry name" value="NAD DEPENDENT EPIMERASE/DEHYDRATASE"/>
    <property type="match status" value="1"/>
</dbReference>
<organism evidence="4 5">
    <name type="scientific">Olea europaea subsp. europaea</name>
    <dbReference type="NCBI Taxonomy" id="158383"/>
    <lineage>
        <taxon>Eukaryota</taxon>
        <taxon>Viridiplantae</taxon>
        <taxon>Streptophyta</taxon>
        <taxon>Embryophyta</taxon>
        <taxon>Tracheophyta</taxon>
        <taxon>Spermatophyta</taxon>
        <taxon>Magnoliopsida</taxon>
        <taxon>eudicotyledons</taxon>
        <taxon>Gunneridae</taxon>
        <taxon>Pentapetalae</taxon>
        <taxon>asterids</taxon>
        <taxon>lamiids</taxon>
        <taxon>Lamiales</taxon>
        <taxon>Oleaceae</taxon>
        <taxon>Oleeae</taxon>
        <taxon>Olea</taxon>
    </lineage>
</organism>
<protein>
    <submittedName>
        <fullName evidence="4">Cinnamoyl- reductase 1-like</fullName>
    </submittedName>
</protein>
<dbReference type="InterPro" id="IPR001509">
    <property type="entry name" value="Epimerase_deHydtase"/>
</dbReference>
<proteinExistence type="predicted"/>
<dbReference type="OrthoDB" id="907104at2759"/>
<evidence type="ECO:0000256" key="2">
    <source>
        <dbReference type="ARBA" id="ARBA00023002"/>
    </source>
</evidence>
<sequence>MASLMNNGRPLTPDVVIDETWFSNPAFCEETKQWYPLSKTLAEEAAWNFADENGIDLTILHPGFVIGPLLQPTLNLTSEDILNFIKEGREIFPNGIYRYVDVRDVAQAHILLINCSKIKRCGVWNEREKKWIRSKIWSHRQNAVQPHGFLQGIKSPV</sequence>
<gene>
    <name evidence="4" type="ORF">OLEA9_A031666</name>
</gene>